<evidence type="ECO:0000256" key="2">
    <source>
        <dbReference type="SAM" id="Phobius"/>
    </source>
</evidence>
<evidence type="ECO:0000313" key="4">
    <source>
        <dbReference type="Proteomes" id="UP001156215"/>
    </source>
</evidence>
<keyword evidence="2" id="KW-0812">Transmembrane</keyword>
<feature type="region of interest" description="Disordered" evidence="1">
    <location>
        <begin position="494"/>
        <end position="516"/>
    </location>
</feature>
<dbReference type="PANTHER" id="PTHR30441">
    <property type="entry name" value="DUF748 DOMAIN-CONTAINING PROTEIN"/>
    <property type="match status" value="1"/>
</dbReference>
<organism evidence="3 4">
    <name type="scientific">Oxalobacter vibrioformis</name>
    <dbReference type="NCBI Taxonomy" id="933080"/>
    <lineage>
        <taxon>Bacteria</taxon>
        <taxon>Pseudomonadati</taxon>
        <taxon>Pseudomonadota</taxon>
        <taxon>Betaproteobacteria</taxon>
        <taxon>Burkholderiales</taxon>
        <taxon>Oxalobacteraceae</taxon>
        <taxon>Oxalobacter</taxon>
    </lineage>
</organism>
<dbReference type="Proteomes" id="UP001156215">
    <property type="component" value="Chromosome"/>
</dbReference>
<accession>A0A9E9LXL2</accession>
<dbReference type="KEGG" id="ovb:NB640_09340"/>
<feature type="transmembrane region" description="Helical" evidence="2">
    <location>
        <begin position="30"/>
        <end position="53"/>
    </location>
</feature>
<dbReference type="AlphaFoldDB" id="A0A9E9LXL2"/>
<gene>
    <name evidence="3" type="ORF">NB640_09340</name>
</gene>
<keyword evidence="4" id="KW-1185">Reference proteome</keyword>
<evidence type="ECO:0000313" key="3">
    <source>
        <dbReference type="EMBL" id="WAW09445.1"/>
    </source>
</evidence>
<dbReference type="RefSeq" id="WP_269308442.1">
    <property type="nucleotide sequence ID" value="NZ_CP098242.1"/>
</dbReference>
<protein>
    <submittedName>
        <fullName evidence="3">DUF748 domain-containing protein</fullName>
    </submittedName>
</protein>
<name>A0A9E9LXL2_9BURK</name>
<reference evidence="3" key="1">
    <citation type="journal article" date="2022" name="Front. Microbiol.">
        <title>New perspectives on an old grouping: The genomic and phenotypic variability of Oxalobacter formigenes and the implications for calcium oxalate stone prevention.</title>
        <authorList>
            <person name="Chmiel J.A."/>
            <person name="Carr C."/>
            <person name="Stuivenberg G.A."/>
            <person name="Venema R."/>
            <person name="Chanyi R.M."/>
            <person name="Al K.F."/>
            <person name="Giguere D."/>
            <person name="Say H."/>
            <person name="Akouris P.P."/>
            <person name="Dominguez Romero S.A."/>
            <person name="Kwong A."/>
            <person name="Tai V."/>
            <person name="Koval S.F."/>
            <person name="Razvi H."/>
            <person name="Bjazevic J."/>
            <person name="Burton J.P."/>
        </authorList>
    </citation>
    <scope>NUCLEOTIDE SEQUENCE</scope>
    <source>
        <strain evidence="3">WoOx3</strain>
    </source>
</reference>
<proteinExistence type="predicted"/>
<keyword evidence="2" id="KW-0472">Membrane</keyword>
<dbReference type="GO" id="GO:0005886">
    <property type="term" value="C:plasma membrane"/>
    <property type="evidence" value="ECO:0007669"/>
    <property type="project" value="TreeGrafter"/>
</dbReference>
<dbReference type="GO" id="GO:0090313">
    <property type="term" value="P:regulation of protein targeting to membrane"/>
    <property type="evidence" value="ECO:0007669"/>
    <property type="project" value="TreeGrafter"/>
</dbReference>
<dbReference type="InterPro" id="IPR008023">
    <property type="entry name" value="DUF748"/>
</dbReference>
<dbReference type="Pfam" id="PF05359">
    <property type="entry name" value="DUF748"/>
    <property type="match status" value="1"/>
</dbReference>
<dbReference type="PANTHER" id="PTHR30441:SF8">
    <property type="entry name" value="DUF748 DOMAIN-CONTAINING PROTEIN"/>
    <property type="match status" value="1"/>
</dbReference>
<evidence type="ECO:0000256" key="1">
    <source>
        <dbReference type="SAM" id="MobiDB-lite"/>
    </source>
</evidence>
<keyword evidence="2" id="KW-1133">Transmembrane helix</keyword>
<sequence>MIERLKKAVSTDALKKAASRAARIRISRRIGIGIGCFLIALPLLYAALGFWVLPSYIKSKAQGIATEKLHRQLVINKLDFNPFAFTLNVEGFSLSEPNSEERFVGFDQLYVEVSGWSVLKMTPVVTEFRLVNPFARIVRLSEKERNFDDILALFKKTEGEESKEEAVQAEPDKRPQNAEERRAAIRKRKFGIYNFQIIDARIELENREKGTKTLISDFNVGLPYLYRGPVRGIARHVEPEFHAMINGKKLEIIREKPSEDSRDRILKLNMDNIDLTRIFNYVPFHPAYKFNEGWLDLNLSFYIHRPKDGATSMDIGGQVTVRSVHMTQQGKPLFDLEKLDLHLGQNSPVKGEYRINRLEIVKPEIHAISDKNGVLNFANLLAHADKVVAPVEDEETPPQAGVRNAAMKPGEEGKVVKASVEEAEPKGMTIALKELLIKKARLRYTDQSDLMPMDASASSFDLTVNDVLLDSAKREITVGRVSSPSTAMDIAFSRERGKPGGEKVDEDKSTGNDKEDEGYTLRLAKLEIANWSAKLKNSNTADFAALPVSATVNKFGLTITDAEVDLNTRAVKVGQIQSSGGSFDVAMHSTTSVAVSKNDGKKAGSTSPFTVQVGKLGIANWSGKVKNTSARDAAALPFSAVVSRLGVTVENTEVDLKNETITVACVQSAGGSVDVTLDDHPAGNKAPSAAAGGSAFHITVGQLGITNWSGKLKNNNQGDLAALPVSASISKFGLNIDNTRVDMKQSTVAVSQIRSTGGSFDVLMENHPPRVPVASSSGKEAGTPFSIKVGKVDIANWSGKVKNSNRYDPFEMPFSATLTKLGVTVDNTDISLKDQTISVASVSSRGGNADVELEPYKKPTSVGKRAAARAALLASIIEAKKAQQADGFSISVGKVAVSDWSARMKNKNTTDRAGLPISGRAQKVDLSVANVKLDTKKRDISIGEIASRGAS</sequence>
<dbReference type="InterPro" id="IPR052894">
    <property type="entry name" value="AsmA-related"/>
</dbReference>
<dbReference type="EMBL" id="CP098242">
    <property type="protein sequence ID" value="WAW09445.1"/>
    <property type="molecule type" value="Genomic_DNA"/>
</dbReference>